<feature type="transmembrane region" description="Helical" evidence="5">
    <location>
        <begin position="128"/>
        <end position="148"/>
    </location>
</feature>
<evidence type="ECO:0000256" key="4">
    <source>
        <dbReference type="ARBA" id="ARBA00023136"/>
    </source>
</evidence>
<dbReference type="EMBL" id="SOSA01000008">
    <property type="protein sequence ID" value="THC99966.1"/>
    <property type="molecule type" value="Genomic_DNA"/>
</dbReference>
<protein>
    <recommendedName>
        <fullName evidence="6">Major facilitator superfamily (MFS) profile domain-containing protein</fullName>
    </recommendedName>
</protein>
<keyword evidence="2 5" id="KW-0812">Transmembrane</keyword>
<dbReference type="VEuPathDB" id="FungiDB:EYZ11_000545"/>
<dbReference type="InterPro" id="IPR036259">
    <property type="entry name" value="MFS_trans_sf"/>
</dbReference>
<dbReference type="PANTHER" id="PTHR23502:SF23">
    <property type="entry name" value="FLUCONAZOLE RESISTANCE PROTEIN 1"/>
    <property type="match status" value="1"/>
</dbReference>
<evidence type="ECO:0000256" key="2">
    <source>
        <dbReference type="ARBA" id="ARBA00022692"/>
    </source>
</evidence>
<dbReference type="PROSITE" id="PS50850">
    <property type="entry name" value="MFS"/>
    <property type="match status" value="1"/>
</dbReference>
<dbReference type="GO" id="GO:0005886">
    <property type="term" value="C:plasma membrane"/>
    <property type="evidence" value="ECO:0007669"/>
    <property type="project" value="TreeGrafter"/>
</dbReference>
<name>A0A4S3JWT5_9EURO</name>
<sequence length="479" mass="51917">MSGGRVFPYPPPDFAKVEAMPASNTSISLKTLEQTQTDTVDFVGPGDPDIPRNWPTIAKTAVMVDVMFLNFSFYAASAVFTPSIPEIKKKFGATTAEGTLGLSLFVIAYGIGPLILSPLSNLPGVGRSPVYLLGCLAFCLVNIGTALAKNLHTILILRFFGGLVGSTPISVGGASLMEVYGPAEVPYAIALYAVSGICGPVLGPILGTLVIGRWHIWSATLWLLAGITAFTTVLIFFTLPETLASNILLRRAQRLRAQTGDPAYRIQAEIDSSDSHFVVELIKGTLADLTLACTDPVILFVNLHTMLIYGVLYLWFEFFPFVFDGTYHFSEIHQALAFFGIMVGAVISVIAYILWLKFSYQPRKLTADAIVEPEARLIPGQIGAICIPICLFIVHWIVPIIATALFAPGFYLTFQSILNYVGESYPRYVASAFAGNTFFRSSFGGALPLAAPRMLQSLGIGWASIWEETSVLESICQLV</sequence>
<dbReference type="PANTHER" id="PTHR23502">
    <property type="entry name" value="MAJOR FACILITATOR SUPERFAMILY"/>
    <property type="match status" value="1"/>
</dbReference>
<evidence type="ECO:0000313" key="8">
    <source>
        <dbReference type="Proteomes" id="UP000308092"/>
    </source>
</evidence>
<gene>
    <name evidence="7" type="ORF">EYZ11_000545</name>
</gene>
<feature type="transmembrane region" description="Helical" evidence="5">
    <location>
        <begin position="61"/>
        <end position="84"/>
    </location>
</feature>
<feature type="transmembrane region" description="Helical" evidence="5">
    <location>
        <begin position="155"/>
        <end position="177"/>
    </location>
</feature>
<feature type="transmembrane region" description="Helical" evidence="5">
    <location>
        <begin position="96"/>
        <end position="116"/>
    </location>
</feature>
<dbReference type="SUPFAM" id="SSF103473">
    <property type="entry name" value="MFS general substrate transporter"/>
    <property type="match status" value="1"/>
</dbReference>
<evidence type="ECO:0000256" key="3">
    <source>
        <dbReference type="ARBA" id="ARBA00022989"/>
    </source>
</evidence>
<feature type="transmembrane region" description="Helical" evidence="5">
    <location>
        <begin position="306"/>
        <end position="323"/>
    </location>
</feature>
<organism evidence="7 8">
    <name type="scientific">Aspergillus tanneri</name>
    <dbReference type="NCBI Taxonomy" id="1220188"/>
    <lineage>
        <taxon>Eukaryota</taxon>
        <taxon>Fungi</taxon>
        <taxon>Dikarya</taxon>
        <taxon>Ascomycota</taxon>
        <taxon>Pezizomycotina</taxon>
        <taxon>Eurotiomycetes</taxon>
        <taxon>Eurotiomycetidae</taxon>
        <taxon>Eurotiales</taxon>
        <taxon>Aspergillaceae</taxon>
        <taxon>Aspergillus</taxon>
        <taxon>Aspergillus subgen. Circumdati</taxon>
    </lineage>
</organism>
<dbReference type="STRING" id="1220188.A0A4S3JWT5"/>
<feature type="transmembrane region" description="Helical" evidence="5">
    <location>
        <begin position="219"/>
        <end position="239"/>
    </location>
</feature>
<dbReference type="AlphaFoldDB" id="A0A4S3JWT5"/>
<accession>A0A4S3JWT5</accession>
<evidence type="ECO:0000259" key="6">
    <source>
        <dbReference type="PROSITE" id="PS50850"/>
    </source>
</evidence>
<dbReference type="InterPro" id="IPR020846">
    <property type="entry name" value="MFS_dom"/>
</dbReference>
<evidence type="ECO:0000256" key="1">
    <source>
        <dbReference type="ARBA" id="ARBA00004141"/>
    </source>
</evidence>
<proteinExistence type="predicted"/>
<dbReference type="InterPro" id="IPR011701">
    <property type="entry name" value="MFS"/>
</dbReference>
<evidence type="ECO:0000313" key="7">
    <source>
        <dbReference type="EMBL" id="THC99966.1"/>
    </source>
</evidence>
<feature type="transmembrane region" description="Helical" evidence="5">
    <location>
        <begin position="382"/>
        <end position="407"/>
    </location>
</feature>
<comment type="subcellular location">
    <subcellularLocation>
        <location evidence="1">Membrane</location>
        <topology evidence="1">Multi-pass membrane protein</topology>
    </subcellularLocation>
</comment>
<comment type="caution">
    <text evidence="7">The sequence shown here is derived from an EMBL/GenBank/DDBJ whole genome shotgun (WGS) entry which is preliminary data.</text>
</comment>
<dbReference type="GO" id="GO:0015244">
    <property type="term" value="F:fluconazole transmembrane transporter activity"/>
    <property type="evidence" value="ECO:0007669"/>
    <property type="project" value="TreeGrafter"/>
</dbReference>
<feature type="domain" description="Major facilitator superfamily (MFS) profile" evidence="6">
    <location>
        <begin position="62"/>
        <end position="479"/>
    </location>
</feature>
<feature type="transmembrane region" description="Helical" evidence="5">
    <location>
        <begin position="189"/>
        <end position="212"/>
    </location>
</feature>
<feature type="transmembrane region" description="Helical" evidence="5">
    <location>
        <begin position="335"/>
        <end position="355"/>
    </location>
</feature>
<keyword evidence="3 5" id="KW-1133">Transmembrane helix</keyword>
<keyword evidence="8" id="KW-1185">Reference proteome</keyword>
<dbReference type="Pfam" id="PF07690">
    <property type="entry name" value="MFS_1"/>
    <property type="match status" value="1"/>
</dbReference>
<dbReference type="GO" id="GO:1990961">
    <property type="term" value="P:xenobiotic detoxification by transmembrane export across the plasma membrane"/>
    <property type="evidence" value="ECO:0007669"/>
    <property type="project" value="TreeGrafter"/>
</dbReference>
<reference evidence="7 8" key="1">
    <citation type="submission" date="2019-03" db="EMBL/GenBank/DDBJ databases">
        <title>The genome sequence of a newly discovered highly antifungal drug resistant Aspergillus species, Aspergillus tanneri NIH 1004.</title>
        <authorList>
            <person name="Mounaud S."/>
            <person name="Singh I."/>
            <person name="Joardar V."/>
            <person name="Pakala S."/>
            <person name="Pakala S."/>
            <person name="Venepally P."/>
            <person name="Hoover J."/>
            <person name="Nierman W."/>
            <person name="Chung J."/>
            <person name="Losada L."/>
        </authorList>
    </citation>
    <scope>NUCLEOTIDE SEQUENCE [LARGE SCALE GENOMIC DNA]</scope>
    <source>
        <strain evidence="7 8">NIH1004</strain>
    </source>
</reference>
<evidence type="ECO:0000256" key="5">
    <source>
        <dbReference type="SAM" id="Phobius"/>
    </source>
</evidence>
<keyword evidence="4 5" id="KW-0472">Membrane</keyword>
<dbReference type="Gene3D" id="1.20.1250.20">
    <property type="entry name" value="MFS general substrate transporter like domains"/>
    <property type="match status" value="1"/>
</dbReference>
<dbReference type="Proteomes" id="UP000308092">
    <property type="component" value="Unassembled WGS sequence"/>
</dbReference>